<dbReference type="RefSeq" id="YP_009112798.1">
    <property type="nucleotide sequence ID" value="NC_025963.1"/>
</dbReference>
<feature type="compositionally biased region" description="Pro residues" evidence="11">
    <location>
        <begin position="40"/>
        <end position="89"/>
    </location>
</feature>
<name>A0A0A7M9R6_9POXV</name>
<keyword evidence="9 12" id="KW-0472">Membrane</keyword>
<dbReference type="GO" id="GO:0019062">
    <property type="term" value="P:virion attachment to host cell"/>
    <property type="evidence" value="ECO:0007669"/>
    <property type="project" value="UniProtKB-KW"/>
</dbReference>
<dbReference type="OrthoDB" id="9093at10239"/>
<evidence type="ECO:0000313" key="14">
    <source>
        <dbReference type="Proteomes" id="UP000107385"/>
    </source>
</evidence>
<evidence type="ECO:0000256" key="7">
    <source>
        <dbReference type="ARBA" id="ARBA00022921"/>
    </source>
</evidence>
<evidence type="ECO:0000256" key="10">
    <source>
        <dbReference type="ARBA" id="ARBA00023296"/>
    </source>
</evidence>
<evidence type="ECO:0000256" key="9">
    <source>
        <dbReference type="ARBA" id="ARBA00023136"/>
    </source>
</evidence>
<dbReference type="EMBL" id="KM502564">
    <property type="protein sequence ID" value="AIZ77310.1"/>
    <property type="molecule type" value="Genomic_DNA"/>
</dbReference>
<evidence type="ECO:0000256" key="6">
    <source>
        <dbReference type="ARBA" id="ARBA00022879"/>
    </source>
</evidence>
<keyword evidence="5" id="KW-0946">Virion</keyword>
<proteinExistence type="predicted"/>
<accession>A0A0A7M9R6</accession>
<keyword evidence="3 12" id="KW-0812">Transmembrane</keyword>
<evidence type="ECO:0000313" key="13">
    <source>
        <dbReference type="EMBL" id="AIZ77310.1"/>
    </source>
</evidence>
<sequence>MDTPSPEVITVYVINVAGRTTREVFPTLPYLHGYGLGGDPPKPTPGPAPTPAPKPAPTPAPSPAPAPAPAPKPAPSPTPAPKPTPPAPHPQGDHVFHVIGWSDVKSKDYEHYFSDLCRSSCPQETQHRVAHNLNLWEYLSSDGNTSLKDDQVIMVVSDDMTVKRPEVVRPLIEAMKTNGWGMLQLRETYISSVVATAIPGSGDPELMVYPGGFDVSLDAYLINVGDMKRLYAAIVEDGGVRSSMLTEVSAIEHRLGIERMVLAGADKVVYPEYYLQVRKRLSGAKCMWSLVGSWLAKYWPGAIYFMTTPLFSFAGAFDVTVVDLFILAFLLVMLVLLPHSRFLWFLAGMLFTAVV</sequence>
<organism evidence="13 14">
    <name type="scientific">Parapoxvirus red deer/HL953</name>
    <dbReference type="NCBI Taxonomy" id="1579460"/>
    <lineage>
        <taxon>Viruses</taxon>
        <taxon>Varidnaviria</taxon>
        <taxon>Bamfordvirae</taxon>
        <taxon>Nucleocytoviricota</taxon>
        <taxon>Pokkesviricetes</taxon>
        <taxon>Chitovirales</taxon>
        <taxon>Poxviridae</taxon>
        <taxon>Chordopoxvirinae</taxon>
        <taxon>Parapoxvirus</taxon>
        <taxon>Parapoxvirus reddeerpox</taxon>
        <taxon>Red deerpox virus</taxon>
    </lineage>
</organism>
<keyword evidence="14" id="KW-1185">Reference proteome</keyword>
<keyword evidence="2" id="KW-0945">Host-virus interaction</keyword>
<evidence type="ECO:0000256" key="2">
    <source>
        <dbReference type="ARBA" id="ARBA00022581"/>
    </source>
</evidence>
<evidence type="ECO:0000256" key="3">
    <source>
        <dbReference type="ARBA" id="ARBA00022692"/>
    </source>
</evidence>
<feature type="transmembrane region" description="Helical" evidence="12">
    <location>
        <begin position="313"/>
        <end position="337"/>
    </location>
</feature>
<reference evidence="13 14" key="1">
    <citation type="submission" date="2014-09" db="EMBL/GenBank/DDBJ databases">
        <title>Parapoxvirus (PPV) of red deer reveals sub-clinical infection and confirms a unique species.</title>
        <authorList>
            <person name="Friederichs S."/>
            <person name="Stefan K."/>
            <person name="Helmut B."/>
            <person name="Heike L."/>
            <person name="Mathias B."/>
        </authorList>
    </citation>
    <scope>NUCLEOTIDE SEQUENCE [LARGE SCALE GENOMIC DNA]</scope>
    <source>
        <strain evidence="13">HL953</strain>
    </source>
</reference>
<dbReference type="Pfam" id="PF03213">
    <property type="entry name" value="Pox_P35"/>
    <property type="match status" value="1"/>
</dbReference>
<evidence type="ECO:0000256" key="8">
    <source>
        <dbReference type="ARBA" id="ARBA00022989"/>
    </source>
</evidence>
<dbReference type="GeneID" id="22647457"/>
<keyword evidence="8 12" id="KW-1133">Transmembrane helix</keyword>
<dbReference type="Proteomes" id="UP000107385">
    <property type="component" value="Segment"/>
</dbReference>
<evidence type="ECO:0000256" key="1">
    <source>
        <dbReference type="ARBA" id="ARBA00004381"/>
    </source>
</evidence>
<dbReference type="InterPro" id="IPR004900">
    <property type="entry name" value="Poxvirus_P35"/>
</dbReference>
<evidence type="ECO:0000256" key="12">
    <source>
        <dbReference type="SAM" id="Phobius"/>
    </source>
</evidence>
<evidence type="ECO:0000256" key="11">
    <source>
        <dbReference type="SAM" id="MobiDB-lite"/>
    </source>
</evidence>
<dbReference type="GO" id="GO:0046718">
    <property type="term" value="P:symbiont entry into host cell"/>
    <property type="evidence" value="ECO:0007669"/>
    <property type="project" value="UniProtKB-KW"/>
</dbReference>
<keyword evidence="10" id="KW-1160">Virus entry into host cell</keyword>
<comment type="subcellular location">
    <subcellularLocation>
        <location evidence="1">Virion membrane</location>
        <topology evidence="1">Single-pass membrane protein</topology>
    </subcellularLocation>
</comment>
<keyword evidence="7" id="KW-0426">Late protein</keyword>
<dbReference type="GO" id="GO:0019031">
    <property type="term" value="C:viral envelope"/>
    <property type="evidence" value="ECO:0007669"/>
    <property type="project" value="UniProtKB-KW"/>
</dbReference>
<dbReference type="GO" id="GO:0055036">
    <property type="term" value="C:virion membrane"/>
    <property type="evidence" value="ECO:0007669"/>
    <property type="project" value="UniProtKB-SubCell"/>
</dbReference>
<dbReference type="KEGG" id="vg:22647457"/>
<keyword evidence="6" id="KW-0261">Viral envelope protein</keyword>
<feature type="region of interest" description="Disordered" evidence="11">
    <location>
        <begin position="36"/>
        <end position="95"/>
    </location>
</feature>
<evidence type="ECO:0000256" key="4">
    <source>
        <dbReference type="ARBA" id="ARBA00022804"/>
    </source>
</evidence>
<keyword evidence="4" id="KW-1161">Viral attachment to host cell</keyword>
<evidence type="ECO:0000256" key="5">
    <source>
        <dbReference type="ARBA" id="ARBA00022844"/>
    </source>
</evidence>
<protein>
    <submittedName>
        <fullName evidence="13">Putative IMV protein VP55</fullName>
    </submittedName>
</protein>